<evidence type="ECO:0000313" key="2">
    <source>
        <dbReference type="EMBL" id="GAA1142892.1"/>
    </source>
</evidence>
<dbReference type="Pfam" id="PF12229">
    <property type="entry name" value="PG_binding_4"/>
    <property type="match status" value="1"/>
</dbReference>
<name>A0ABN1UE70_9ACTN</name>
<accession>A0ABN1UE70</accession>
<evidence type="ECO:0000259" key="1">
    <source>
        <dbReference type="Pfam" id="PF12229"/>
    </source>
</evidence>
<dbReference type="EMBL" id="BAAAJE010000008">
    <property type="protein sequence ID" value="GAA1142892.1"/>
    <property type="molecule type" value="Genomic_DNA"/>
</dbReference>
<dbReference type="Pfam" id="PF04294">
    <property type="entry name" value="VanW"/>
    <property type="match status" value="1"/>
</dbReference>
<reference evidence="2 3" key="1">
    <citation type="journal article" date="2019" name="Int. J. Syst. Evol. Microbiol.">
        <title>The Global Catalogue of Microorganisms (GCM) 10K type strain sequencing project: providing services to taxonomists for standard genome sequencing and annotation.</title>
        <authorList>
            <consortium name="The Broad Institute Genomics Platform"/>
            <consortium name="The Broad Institute Genome Sequencing Center for Infectious Disease"/>
            <person name="Wu L."/>
            <person name="Ma J."/>
        </authorList>
    </citation>
    <scope>NUCLEOTIDE SEQUENCE [LARGE SCALE GENOMIC DNA]</scope>
    <source>
        <strain evidence="2 3">JCM 11813</strain>
    </source>
</reference>
<comment type="caution">
    <text evidence="2">The sequence shown here is derived from an EMBL/GenBank/DDBJ whole genome shotgun (WGS) entry which is preliminary data.</text>
</comment>
<proteinExistence type="predicted"/>
<gene>
    <name evidence="2" type="ORF">GCM10009606_23060</name>
</gene>
<keyword evidence="3" id="KW-1185">Reference proteome</keyword>
<dbReference type="PANTHER" id="PTHR35788:SF1">
    <property type="entry name" value="EXPORTED PROTEIN"/>
    <property type="match status" value="1"/>
</dbReference>
<protein>
    <submittedName>
        <fullName evidence="2">VanW family protein</fullName>
    </submittedName>
</protein>
<organism evidence="2 3">
    <name type="scientific">Nocardioides aquiterrae</name>
    <dbReference type="NCBI Taxonomy" id="203799"/>
    <lineage>
        <taxon>Bacteria</taxon>
        <taxon>Bacillati</taxon>
        <taxon>Actinomycetota</taxon>
        <taxon>Actinomycetes</taxon>
        <taxon>Propionibacteriales</taxon>
        <taxon>Nocardioidaceae</taxon>
        <taxon>Nocardioides</taxon>
    </lineage>
</organism>
<dbReference type="InterPro" id="IPR052913">
    <property type="entry name" value="Glycopeptide_resist_protein"/>
</dbReference>
<dbReference type="Proteomes" id="UP001499979">
    <property type="component" value="Unassembled WGS sequence"/>
</dbReference>
<dbReference type="InterPro" id="IPR007391">
    <property type="entry name" value="Vancomycin_resist_VanW"/>
</dbReference>
<sequence>MSRESEGGKVVLLMLLALVLLAGAAYGAAYLAAGDKVPRGTTVAGVDIGGRTPQQAEAALRAGLADREDRPITVRLEGEQVTVVPDEAGLSVDHAASVAAAGGGRSWHPGRLWDYWTGGDDVDPVVDVDDAAFDRALDGLADQVGTPPVDGDVAFTGGEIVVTDPRPGEGFDPEAARAALVAAYLAEQPADVELETTTVEPEINDDAVQEALESFANPAMSAPVTLVFGDSPVTLHPADYATALGMRAVGGALVPDLRERRLLRLVDAGVSDAEPVDATVALVDGRPEVVPAKPGVSYEPDDVTAAFLELVTRPGDRRMEVAATVAEPDFTTKDARALRIKERVSTFTTYYPYAEYRNINIGRAAELVDGTVLKPGDTFSLNDTVGERTRENGFTEGFVISDGIFKEDLGGGVSQLATTTFNAMFFAGLKDVEHKPHSFYIDRYPVGREATVAWGAVDLRFRNDTPYGVLIHASVAPSTPSRQGVVTVSMYSTKHWDITTRTSDRYNYRQPATRTLRTPDCYPNTGYAGFDVDVWRYFRKPGSDELVRTEKFHTAYTPSDTVICKEPA</sequence>
<dbReference type="InterPro" id="IPR022029">
    <property type="entry name" value="YoaR-like_PG-bd"/>
</dbReference>
<dbReference type="PANTHER" id="PTHR35788">
    <property type="entry name" value="EXPORTED PROTEIN-RELATED"/>
    <property type="match status" value="1"/>
</dbReference>
<evidence type="ECO:0000313" key="3">
    <source>
        <dbReference type="Proteomes" id="UP001499979"/>
    </source>
</evidence>
<dbReference type="RefSeq" id="WP_343907682.1">
    <property type="nucleotide sequence ID" value="NZ_BAAAJE010000008.1"/>
</dbReference>
<feature type="domain" description="YoaR-like putative peptidoglycan binding" evidence="1">
    <location>
        <begin position="114"/>
        <end position="192"/>
    </location>
</feature>